<evidence type="ECO:0000256" key="4">
    <source>
        <dbReference type="ARBA" id="ARBA00022692"/>
    </source>
</evidence>
<dbReference type="InterPro" id="IPR036640">
    <property type="entry name" value="ABC1_TM_sf"/>
</dbReference>
<dbReference type="PROSITE" id="PS50929">
    <property type="entry name" value="ABC_TM1F"/>
    <property type="match status" value="1"/>
</dbReference>
<evidence type="ECO:0000259" key="11">
    <source>
        <dbReference type="PROSITE" id="PS50929"/>
    </source>
</evidence>
<evidence type="ECO:0000256" key="9">
    <source>
        <dbReference type="SAM" id="Phobius"/>
    </source>
</evidence>
<organism evidence="12 13">
    <name type="scientific">Cohnella ginsengisoli</name>
    <dbReference type="NCBI Taxonomy" id="425004"/>
    <lineage>
        <taxon>Bacteria</taxon>
        <taxon>Bacillati</taxon>
        <taxon>Bacillota</taxon>
        <taxon>Bacilli</taxon>
        <taxon>Bacillales</taxon>
        <taxon>Paenibacillaceae</taxon>
        <taxon>Cohnella</taxon>
    </lineage>
</organism>
<dbReference type="InterPro" id="IPR027417">
    <property type="entry name" value="P-loop_NTPase"/>
</dbReference>
<keyword evidence="4 9" id="KW-0812">Transmembrane</keyword>
<keyword evidence="13" id="KW-1185">Reference proteome</keyword>
<keyword evidence="3" id="KW-1003">Cell membrane</keyword>
<dbReference type="PANTHER" id="PTHR43394">
    <property type="entry name" value="ATP-DEPENDENT PERMEASE MDL1, MITOCHONDRIAL"/>
    <property type="match status" value="1"/>
</dbReference>
<dbReference type="Gene3D" id="1.20.1560.10">
    <property type="entry name" value="ABC transporter type 1, transmembrane domain"/>
    <property type="match status" value="1"/>
</dbReference>
<name>A0A9X4QQB9_9BACL</name>
<dbReference type="SMART" id="SM00382">
    <property type="entry name" value="AAA"/>
    <property type="match status" value="1"/>
</dbReference>
<dbReference type="InterPro" id="IPR003439">
    <property type="entry name" value="ABC_transporter-like_ATP-bd"/>
</dbReference>
<dbReference type="SUPFAM" id="SSF90123">
    <property type="entry name" value="ABC transporter transmembrane region"/>
    <property type="match status" value="1"/>
</dbReference>
<evidence type="ECO:0000256" key="2">
    <source>
        <dbReference type="ARBA" id="ARBA00022448"/>
    </source>
</evidence>
<dbReference type="Proteomes" id="UP001153387">
    <property type="component" value="Unassembled WGS sequence"/>
</dbReference>
<dbReference type="RefSeq" id="WP_277568192.1">
    <property type="nucleotide sequence ID" value="NZ_JAPDHZ010000006.1"/>
</dbReference>
<reference evidence="12 13" key="1">
    <citation type="submission" date="2022-10" db="EMBL/GenBank/DDBJ databases">
        <title>Comparative genomic analysis of Cohnella hashimotonis sp. nov., isolated from the International Space Station.</title>
        <authorList>
            <person name="Simpson A."/>
            <person name="Venkateswaran K."/>
        </authorList>
    </citation>
    <scope>NUCLEOTIDE SEQUENCE [LARGE SCALE GENOMIC DNA]</scope>
    <source>
        <strain evidence="12 13">DSM 18997</strain>
    </source>
</reference>
<dbReference type="SUPFAM" id="SSF52540">
    <property type="entry name" value="P-loop containing nucleoside triphosphate hydrolases"/>
    <property type="match status" value="1"/>
</dbReference>
<sequence length="598" mass="64614">MRRLSENHQAGASLSDVKLSRVLLLFRPYVGQLTFILLLSLAATLAGLAAPLATKELVDQAIPQKDAGLLLLFAGLMAASPLVKGVLNVWQTHLNNKVGQSVMRDLNDRLFRNLQRQSMSFFTRSRTGEIVQRISGDVQAVQGAITGTIVTAITQLVTLIATVVILLRLDWRLALVSMVVIPALLLPARRIGALRKSLRLRVQTLRGEMSSHLSETFGVSGALLTRIYGREEAQVRKFGEMNDTVKSMELRLGLIGRWYGMAAGVSNPVATAIVYLYGGWLVIHGGLSIGSVIAFAALTGRMYEPVSGLLGVHLDLSAAMGIFQRIFEYLDLKPEVADAPNAQPLQRGGGLVAFEGVSFAYASGGAAVLKEIDLTARPGQLLALVGPSGAGKTTLAGLVGRLYDPTKGTVRIDGRDVRGVTLASLREQIGYVTQEPFLFYGTIADNLRFAKEDATLAEMESACRQAYIHDVIAGLPQGYDTKVGERGHRLSGGERQRIAIARAILKNPRILVLDEATSHLDSRSEAYVQEALDSLMAGRTTIAIAHRLSTVRAADAIAVMDRGRIVELGAHEELLERDGLYAKLYRTQFAETPAGAAE</sequence>
<dbReference type="PANTHER" id="PTHR43394:SF1">
    <property type="entry name" value="ATP-BINDING CASSETTE SUB-FAMILY B MEMBER 10, MITOCHONDRIAL"/>
    <property type="match status" value="1"/>
</dbReference>
<evidence type="ECO:0000256" key="6">
    <source>
        <dbReference type="ARBA" id="ARBA00022840"/>
    </source>
</evidence>
<proteinExistence type="predicted"/>
<dbReference type="GO" id="GO:0005886">
    <property type="term" value="C:plasma membrane"/>
    <property type="evidence" value="ECO:0007669"/>
    <property type="project" value="UniProtKB-SubCell"/>
</dbReference>
<keyword evidence="2" id="KW-0813">Transport</keyword>
<dbReference type="Pfam" id="PF00664">
    <property type="entry name" value="ABC_membrane"/>
    <property type="match status" value="1"/>
</dbReference>
<evidence type="ECO:0000256" key="8">
    <source>
        <dbReference type="ARBA" id="ARBA00023136"/>
    </source>
</evidence>
<gene>
    <name evidence="12" type="ORF">OMP38_29165</name>
</gene>
<evidence type="ECO:0000256" key="7">
    <source>
        <dbReference type="ARBA" id="ARBA00022989"/>
    </source>
</evidence>
<evidence type="ECO:0000313" key="12">
    <source>
        <dbReference type="EMBL" id="MDG0794452.1"/>
    </source>
</evidence>
<dbReference type="FunFam" id="3.40.50.300:FF:000221">
    <property type="entry name" value="Multidrug ABC transporter ATP-binding protein"/>
    <property type="match status" value="1"/>
</dbReference>
<feature type="transmembrane region" description="Helical" evidence="9">
    <location>
        <begin position="69"/>
        <end position="87"/>
    </location>
</feature>
<dbReference type="InterPro" id="IPR011527">
    <property type="entry name" value="ABC1_TM_dom"/>
</dbReference>
<feature type="transmembrane region" description="Helical" evidence="9">
    <location>
        <begin position="29"/>
        <end position="49"/>
    </location>
</feature>
<keyword evidence="8 9" id="KW-0472">Membrane</keyword>
<keyword evidence="5" id="KW-0547">Nucleotide-binding</keyword>
<dbReference type="GO" id="GO:0005524">
    <property type="term" value="F:ATP binding"/>
    <property type="evidence" value="ECO:0007669"/>
    <property type="project" value="UniProtKB-KW"/>
</dbReference>
<evidence type="ECO:0000256" key="3">
    <source>
        <dbReference type="ARBA" id="ARBA00022475"/>
    </source>
</evidence>
<dbReference type="PROSITE" id="PS00211">
    <property type="entry name" value="ABC_TRANSPORTER_1"/>
    <property type="match status" value="1"/>
</dbReference>
<evidence type="ECO:0000313" key="13">
    <source>
        <dbReference type="Proteomes" id="UP001153387"/>
    </source>
</evidence>
<keyword evidence="6 12" id="KW-0067">ATP-binding</keyword>
<dbReference type="InterPro" id="IPR039421">
    <property type="entry name" value="Type_1_exporter"/>
</dbReference>
<comment type="caution">
    <text evidence="12">The sequence shown here is derived from an EMBL/GenBank/DDBJ whole genome shotgun (WGS) entry which is preliminary data.</text>
</comment>
<protein>
    <submittedName>
        <fullName evidence="12">ABC transporter ATP-binding protein/permease</fullName>
    </submittedName>
</protein>
<evidence type="ECO:0000256" key="5">
    <source>
        <dbReference type="ARBA" id="ARBA00022741"/>
    </source>
</evidence>
<feature type="domain" description="ABC transmembrane type-1" evidence="11">
    <location>
        <begin position="35"/>
        <end position="312"/>
    </location>
</feature>
<feature type="domain" description="ABC transporter" evidence="10">
    <location>
        <begin position="352"/>
        <end position="587"/>
    </location>
</feature>
<dbReference type="InterPro" id="IPR003593">
    <property type="entry name" value="AAA+_ATPase"/>
</dbReference>
<evidence type="ECO:0000256" key="1">
    <source>
        <dbReference type="ARBA" id="ARBA00004651"/>
    </source>
</evidence>
<dbReference type="EMBL" id="JAPDHZ010000006">
    <property type="protein sequence ID" value="MDG0794452.1"/>
    <property type="molecule type" value="Genomic_DNA"/>
</dbReference>
<comment type="subcellular location">
    <subcellularLocation>
        <location evidence="1">Cell membrane</location>
        <topology evidence="1">Multi-pass membrane protein</topology>
    </subcellularLocation>
</comment>
<dbReference type="InterPro" id="IPR017871">
    <property type="entry name" value="ABC_transporter-like_CS"/>
</dbReference>
<dbReference type="GO" id="GO:0016887">
    <property type="term" value="F:ATP hydrolysis activity"/>
    <property type="evidence" value="ECO:0007669"/>
    <property type="project" value="InterPro"/>
</dbReference>
<dbReference type="PROSITE" id="PS50893">
    <property type="entry name" value="ABC_TRANSPORTER_2"/>
    <property type="match status" value="1"/>
</dbReference>
<feature type="transmembrane region" description="Helical" evidence="9">
    <location>
        <begin position="283"/>
        <end position="300"/>
    </location>
</feature>
<feature type="transmembrane region" description="Helical" evidence="9">
    <location>
        <begin position="143"/>
        <end position="167"/>
    </location>
</feature>
<dbReference type="AlphaFoldDB" id="A0A9X4QQB9"/>
<dbReference type="Pfam" id="PF00005">
    <property type="entry name" value="ABC_tran"/>
    <property type="match status" value="1"/>
</dbReference>
<dbReference type="CDD" id="cd18550">
    <property type="entry name" value="ABC_6TM_exporter_like"/>
    <property type="match status" value="1"/>
</dbReference>
<feature type="transmembrane region" description="Helical" evidence="9">
    <location>
        <begin position="173"/>
        <end position="191"/>
    </location>
</feature>
<dbReference type="GO" id="GO:0015421">
    <property type="term" value="F:ABC-type oligopeptide transporter activity"/>
    <property type="evidence" value="ECO:0007669"/>
    <property type="project" value="TreeGrafter"/>
</dbReference>
<evidence type="ECO:0000259" key="10">
    <source>
        <dbReference type="PROSITE" id="PS50893"/>
    </source>
</evidence>
<accession>A0A9X4QQB9</accession>
<dbReference type="Gene3D" id="3.40.50.300">
    <property type="entry name" value="P-loop containing nucleotide triphosphate hydrolases"/>
    <property type="match status" value="1"/>
</dbReference>
<keyword evidence="7 9" id="KW-1133">Transmembrane helix</keyword>